<dbReference type="CDD" id="cd02796">
    <property type="entry name" value="tRNA_bind_bactPheRS"/>
    <property type="match status" value="1"/>
</dbReference>
<gene>
    <name evidence="10" type="ORF">PGLA1383_LOCUS53093</name>
    <name evidence="9" type="ORF">PGLA2088_LOCUS507</name>
</gene>
<evidence type="ECO:0000256" key="3">
    <source>
        <dbReference type="ARBA" id="ARBA00022771"/>
    </source>
</evidence>
<keyword evidence="1 6" id="KW-0820">tRNA-binding</keyword>
<reference evidence="10" key="1">
    <citation type="submission" date="2021-02" db="EMBL/GenBank/DDBJ databases">
        <authorList>
            <person name="Dougan E. K."/>
            <person name="Rhodes N."/>
            <person name="Thang M."/>
            <person name="Chan C."/>
        </authorList>
    </citation>
    <scope>NUCLEOTIDE SEQUENCE</scope>
</reference>
<sequence length="172" mass="17606">MGKKPKAKAGPAEDNGPAPVASAEPWICLECEQENTGEDLLCSACEVARPIVADPRFDGFVVGLVKSCEPVPAKDKLKKLEVDVGDAELLKIVTNAPNVKEGARVVVAKVGALVEGEPLKKANVGGCPSEGMICDAPMLGWIGGGAGAAVLLPESFAVGGPPPDARPRTDGK</sequence>
<keyword evidence="4" id="KW-0862">Zinc</keyword>
<dbReference type="Proteomes" id="UP000626109">
    <property type="component" value="Unassembled WGS sequence"/>
</dbReference>
<proteinExistence type="predicted"/>
<evidence type="ECO:0000313" key="10">
    <source>
        <dbReference type="EMBL" id="CAE8637772.1"/>
    </source>
</evidence>
<keyword evidence="11" id="KW-1185">Reference proteome</keyword>
<keyword evidence="2" id="KW-0479">Metal-binding</keyword>
<dbReference type="PROSITE" id="PS50886">
    <property type="entry name" value="TRBD"/>
    <property type="match status" value="1"/>
</dbReference>
<keyword evidence="5 6" id="KW-0694">RNA-binding</keyword>
<accession>A0A813HIA2</accession>
<dbReference type="SUPFAM" id="SSF50249">
    <property type="entry name" value="Nucleic acid-binding proteins"/>
    <property type="match status" value="1"/>
</dbReference>
<comment type="caution">
    <text evidence="10">The sequence shown here is derived from an EMBL/GenBank/DDBJ whole genome shotgun (WGS) entry which is preliminary data.</text>
</comment>
<dbReference type="EMBL" id="CAJNNV010031763">
    <property type="protein sequence ID" value="CAE8637772.1"/>
    <property type="molecule type" value="Genomic_DNA"/>
</dbReference>
<evidence type="ECO:0000256" key="2">
    <source>
        <dbReference type="ARBA" id="ARBA00022723"/>
    </source>
</evidence>
<evidence type="ECO:0000256" key="5">
    <source>
        <dbReference type="ARBA" id="ARBA00022884"/>
    </source>
</evidence>
<evidence type="ECO:0000256" key="7">
    <source>
        <dbReference type="SAM" id="MobiDB-lite"/>
    </source>
</evidence>
<dbReference type="OMA" id="MLCDAPA"/>
<evidence type="ECO:0000313" key="9">
    <source>
        <dbReference type="EMBL" id="CAE8626733.1"/>
    </source>
</evidence>
<dbReference type="PROSITE" id="PS01358">
    <property type="entry name" value="ZF_RANBP2_1"/>
    <property type="match status" value="1"/>
</dbReference>
<dbReference type="InterPro" id="IPR012340">
    <property type="entry name" value="NA-bd_OB-fold"/>
</dbReference>
<keyword evidence="3" id="KW-0863">Zinc-finger</keyword>
<dbReference type="GO" id="GO:0000049">
    <property type="term" value="F:tRNA binding"/>
    <property type="evidence" value="ECO:0007669"/>
    <property type="project" value="UniProtKB-UniRule"/>
</dbReference>
<organism evidence="10 11">
    <name type="scientific">Polarella glacialis</name>
    <name type="common">Dinoflagellate</name>
    <dbReference type="NCBI Taxonomy" id="89957"/>
    <lineage>
        <taxon>Eukaryota</taxon>
        <taxon>Sar</taxon>
        <taxon>Alveolata</taxon>
        <taxon>Dinophyceae</taxon>
        <taxon>Suessiales</taxon>
        <taxon>Suessiaceae</taxon>
        <taxon>Polarella</taxon>
    </lineage>
</organism>
<evidence type="ECO:0000256" key="1">
    <source>
        <dbReference type="ARBA" id="ARBA00022555"/>
    </source>
</evidence>
<evidence type="ECO:0000256" key="6">
    <source>
        <dbReference type="PROSITE-ProRule" id="PRU00209"/>
    </source>
</evidence>
<protein>
    <recommendedName>
        <fullName evidence="8">tRNA-binding domain-containing protein</fullName>
    </recommendedName>
</protein>
<dbReference type="Gene3D" id="2.40.50.140">
    <property type="entry name" value="Nucleic acid-binding proteins"/>
    <property type="match status" value="1"/>
</dbReference>
<dbReference type="OrthoDB" id="2154715at2759"/>
<evidence type="ECO:0000256" key="4">
    <source>
        <dbReference type="ARBA" id="ARBA00022833"/>
    </source>
</evidence>
<evidence type="ECO:0000313" key="11">
    <source>
        <dbReference type="Proteomes" id="UP000654075"/>
    </source>
</evidence>
<feature type="region of interest" description="Disordered" evidence="7">
    <location>
        <begin position="1"/>
        <end position="20"/>
    </location>
</feature>
<dbReference type="InterPro" id="IPR001876">
    <property type="entry name" value="Znf_RanBP2"/>
</dbReference>
<dbReference type="GO" id="GO:0008270">
    <property type="term" value="F:zinc ion binding"/>
    <property type="evidence" value="ECO:0007669"/>
    <property type="project" value="UniProtKB-KW"/>
</dbReference>
<dbReference type="Proteomes" id="UP000654075">
    <property type="component" value="Unassembled WGS sequence"/>
</dbReference>
<dbReference type="InterPro" id="IPR002547">
    <property type="entry name" value="tRNA-bd_dom"/>
</dbReference>
<feature type="domain" description="TRNA-binding" evidence="8">
    <location>
        <begin position="54"/>
        <end position="163"/>
    </location>
</feature>
<dbReference type="Pfam" id="PF01588">
    <property type="entry name" value="tRNA_bind"/>
    <property type="match status" value="1"/>
</dbReference>
<dbReference type="AlphaFoldDB" id="A0A813HIA2"/>
<dbReference type="InterPro" id="IPR033714">
    <property type="entry name" value="tRNA_bind_bactPheRS"/>
</dbReference>
<name>A0A813HIA2_POLGL</name>
<evidence type="ECO:0000259" key="8">
    <source>
        <dbReference type="PROSITE" id="PS50886"/>
    </source>
</evidence>
<dbReference type="EMBL" id="CAJNNW010000335">
    <property type="protein sequence ID" value="CAE8626733.1"/>
    <property type="molecule type" value="Genomic_DNA"/>
</dbReference>